<feature type="compositionally biased region" description="Polar residues" evidence="11">
    <location>
        <begin position="2508"/>
        <end position="2518"/>
    </location>
</feature>
<dbReference type="Pfam" id="PF00501">
    <property type="entry name" value="AMP-binding"/>
    <property type="match status" value="1"/>
</dbReference>
<dbReference type="PANTHER" id="PTHR43775:SF20">
    <property type="entry name" value="HYBRID PKS-NRPS SYNTHETASE APDA"/>
    <property type="match status" value="1"/>
</dbReference>
<dbReference type="SUPFAM" id="SSF55048">
    <property type="entry name" value="Probable ACP-binding domain of malonyl-CoA ACP transacylase"/>
    <property type="match status" value="1"/>
</dbReference>
<feature type="region of interest" description="C-terminal hotdog fold" evidence="10">
    <location>
        <begin position="1079"/>
        <end position="1234"/>
    </location>
</feature>
<dbReference type="InterPro" id="IPR006162">
    <property type="entry name" value="Ppantetheine_attach_site"/>
</dbReference>
<dbReference type="SUPFAM" id="SSF53335">
    <property type="entry name" value="S-adenosyl-L-methionine-dependent methyltransferases"/>
    <property type="match status" value="1"/>
</dbReference>
<dbReference type="Gene3D" id="3.40.50.12780">
    <property type="entry name" value="N-terminal domain of ligase-like"/>
    <property type="match status" value="1"/>
</dbReference>
<feature type="domain" description="Ketosynthase family 3 (KS3)" evidence="13">
    <location>
        <begin position="12"/>
        <end position="448"/>
    </location>
</feature>
<name>A0A545UM40_9HYPO</name>
<dbReference type="PANTHER" id="PTHR43775">
    <property type="entry name" value="FATTY ACID SYNTHASE"/>
    <property type="match status" value="1"/>
</dbReference>
<keyword evidence="8" id="KW-0511">Multifunctional enzyme</keyword>
<dbReference type="InterPro" id="IPR057326">
    <property type="entry name" value="KR_dom"/>
</dbReference>
<dbReference type="InterPro" id="IPR001242">
    <property type="entry name" value="Condensation_dom"/>
</dbReference>
<keyword evidence="4" id="KW-0489">Methyltransferase</keyword>
<dbReference type="InterPro" id="IPR049900">
    <property type="entry name" value="PKS_mFAS_DH"/>
</dbReference>
<dbReference type="InterPro" id="IPR000873">
    <property type="entry name" value="AMP-dep_synth/lig_dom"/>
</dbReference>
<dbReference type="Gene3D" id="3.40.366.10">
    <property type="entry name" value="Malonyl-Coenzyme A Acyl Carrier Protein, domain 2"/>
    <property type="match status" value="1"/>
</dbReference>
<dbReference type="Gene3D" id="3.40.50.720">
    <property type="entry name" value="NAD(P)-binding Rossmann-like Domain"/>
    <property type="match status" value="3"/>
</dbReference>
<evidence type="ECO:0000256" key="3">
    <source>
        <dbReference type="ARBA" id="ARBA00022598"/>
    </source>
</evidence>
<dbReference type="InterPro" id="IPR042104">
    <property type="entry name" value="PKS_dehydratase_sf"/>
</dbReference>
<dbReference type="CDD" id="cd05930">
    <property type="entry name" value="A_NRPS"/>
    <property type="match status" value="1"/>
</dbReference>
<comment type="similarity">
    <text evidence="9">In the C-terminal section; belongs to the NRP synthetase family.</text>
</comment>
<reference evidence="15 16" key="1">
    <citation type="journal article" date="2019" name="Appl. Microbiol. Biotechnol.">
        <title>Genome sequence of Isaria javanica and comparative genome analysis insights into family S53 peptidase evolution in fungal entomopathogens.</title>
        <authorList>
            <person name="Lin R."/>
            <person name="Zhang X."/>
            <person name="Xin B."/>
            <person name="Zou M."/>
            <person name="Gao Y."/>
            <person name="Qin F."/>
            <person name="Hu Q."/>
            <person name="Xie B."/>
            <person name="Cheng X."/>
        </authorList>
    </citation>
    <scope>NUCLEOTIDE SEQUENCE [LARGE SCALE GENOMIC DNA]</scope>
    <source>
        <strain evidence="15 16">IJ1G</strain>
    </source>
</reference>
<dbReference type="SUPFAM" id="SSF51735">
    <property type="entry name" value="NAD(P)-binding Rossmann-fold domains"/>
    <property type="match status" value="2"/>
</dbReference>
<evidence type="ECO:0000259" key="13">
    <source>
        <dbReference type="PROSITE" id="PS52004"/>
    </source>
</evidence>
<keyword evidence="3" id="KW-0436">Ligase</keyword>
<dbReference type="InterPro" id="IPR014043">
    <property type="entry name" value="Acyl_transferase_dom"/>
</dbReference>
<dbReference type="InterPro" id="IPR014031">
    <property type="entry name" value="Ketoacyl_synth_C"/>
</dbReference>
<dbReference type="InterPro" id="IPR045851">
    <property type="entry name" value="AMP-bd_C_sf"/>
</dbReference>
<dbReference type="InterPro" id="IPR049551">
    <property type="entry name" value="PKS_DH_C"/>
</dbReference>
<dbReference type="InterPro" id="IPR014030">
    <property type="entry name" value="Ketoacyl_synth_N"/>
</dbReference>
<dbReference type="Pfam" id="PF00550">
    <property type="entry name" value="PP-binding"/>
    <property type="match status" value="1"/>
</dbReference>
<dbReference type="CDD" id="cd19532">
    <property type="entry name" value="C_PKS-NRPS"/>
    <property type="match status" value="1"/>
</dbReference>
<dbReference type="SMART" id="SM00827">
    <property type="entry name" value="PKS_AT"/>
    <property type="match status" value="1"/>
</dbReference>
<dbReference type="InterPro" id="IPR036736">
    <property type="entry name" value="ACP-like_sf"/>
</dbReference>
<evidence type="ECO:0000256" key="11">
    <source>
        <dbReference type="SAM" id="MobiDB-lite"/>
    </source>
</evidence>
<dbReference type="PROSITE" id="PS00606">
    <property type="entry name" value="KS3_1"/>
    <property type="match status" value="1"/>
</dbReference>
<dbReference type="SMART" id="SM00825">
    <property type="entry name" value="PKS_KS"/>
    <property type="match status" value="1"/>
</dbReference>
<dbReference type="InterPro" id="IPR009081">
    <property type="entry name" value="PP-bd_ACP"/>
</dbReference>
<keyword evidence="5" id="KW-0808">Transferase</keyword>
<dbReference type="Pfam" id="PF14765">
    <property type="entry name" value="PS-DH"/>
    <property type="match status" value="1"/>
</dbReference>
<dbReference type="Gene3D" id="3.30.300.30">
    <property type="match status" value="1"/>
</dbReference>
<dbReference type="Pfam" id="PF00109">
    <property type="entry name" value="ketoacyl-synt"/>
    <property type="match status" value="1"/>
</dbReference>
<evidence type="ECO:0000313" key="16">
    <source>
        <dbReference type="Proteomes" id="UP000315783"/>
    </source>
</evidence>
<dbReference type="InterPro" id="IPR036291">
    <property type="entry name" value="NAD(P)-bd_dom_sf"/>
</dbReference>
<evidence type="ECO:0000256" key="6">
    <source>
        <dbReference type="ARBA" id="ARBA00022737"/>
    </source>
</evidence>
<keyword evidence="1" id="KW-0596">Phosphopantetheine</keyword>
<dbReference type="GO" id="GO:0031177">
    <property type="term" value="F:phosphopantetheine binding"/>
    <property type="evidence" value="ECO:0007669"/>
    <property type="project" value="InterPro"/>
</dbReference>
<evidence type="ECO:0000256" key="1">
    <source>
        <dbReference type="ARBA" id="ARBA00022450"/>
    </source>
</evidence>
<evidence type="ECO:0000256" key="10">
    <source>
        <dbReference type="PROSITE-ProRule" id="PRU01363"/>
    </source>
</evidence>
<dbReference type="PROSITE" id="PS52004">
    <property type="entry name" value="KS3_2"/>
    <property type="match status" value="1"/>
</dbReference>
<keyword evidence="2" id="KW-0597">Phosphoprotein</keyword>
<dbReference type="SUPFAM" id="SSF47336">
    <property type="entry name" value="ACP-like"/>
    <property type="match status" value="2"/>
</dbReference>
<dbReference type="InterPro" id="IPR016039">
    <property type="entry name" value="Thiolase-like"/>
</dbReference>
<dbReference type="InterPro" id="IPR016036">
    <property type="entry name" value="Malonyl_transacylase_ACP-bd"/>
</dbReference>
<dbReference type="GO" id="GO:0004315">
    <property type="term" value="F:3-oxoacyl-[acyl-carrier-protein] synthase activity"/>
    <property type="evidence" value="ECO:0007669"/>
    <property type="project" value="InterPro"/>
</dbReference>
<dbReference type="InterPro" id="IPR020806">
    <property type="entry name" value="PKS_PP-bd"/>
</dbReference>
<dbReference type="InterPro" id="IPR050091">
    <property type="entry name" value="PKS_NRPS_Biosynth_Enz"/>
</dbReference>
<comment type="caution">
    <text evidence="15">The sequence shown here is derived from an EMBL/GenBank/DDBJ whole genome shotgun (WGS) entry which is preliminary data.</text>
</comment>
<dbReference type="InterPro" id="IPR013217">
    <property type="entry name" value="Methyltransf_12"/>
</dbReference>
<dbReference type="GO" id="GO:0006633">
    <property type="term" value="P:fatty acid biosynthetic process"/>
    <property type="evidence" value="ECO:0007669"/>
    <property type="project" value="InterPro"/>
</dbReference>
<dbReference type="CDD" id="cd02440">
    <property type="entry name" value="AdoMet_MTases"/>
    <property type="match status" value="1"/>
</dbReference>
<dbReference type="InterPro" id="IPR023213">
    <property type="entry name" value="CAT-like_dom_sf"/>
</dbReference>
<keyword evidence="16" id="KW-1185">Reference proteome</keyword>
<feature type="domain" description="Carrier" evidence="12">
    <location>
        <begin position="2407"/>
        <end position="2484"/>
    </location>
</feature>
<dbReference type="Gene3D" id="3.10.129.110">
    <property type="entry name" value="Polyketide synthase dehydratase"/>
    <property type="match status" value="1"/>
</dbReference>
<evidence type="ECO:0000256" key="8">
    <source>
        <dbReference type="ARBA" id="ARBA00023268"/>
    </source>
</evidence>
<dbReference type="InterPro" id="IPR018201">
    <property type="entry name" value="Ketoacyl_synth_AS"/>
</dbReference>
<accession>A0A545UM40</accession>
<dbReference type="GO" id="GO:0032259">
    <property type="term" value="P:methylation"/>
    <property type="evidence" value="ECO:0007669"/>
    <property type="project" value="UniProtKB-KW"/>
</dbReference>
<dbReference type="EMBL" id="SPUK01000026">
    <property type="protein sequence ID" value="TQV90541.1"/>
    <property type="molecule type" value="Genomic_DNA"/>
</dbReference>
<dbReference type="GO" id="GO:0009403">
    <property type="term" value="P:toxin biosynthetic process"/>
    <property type="evidence" value="ECO:0007669"/>
    <property type="project" value="UniProtKB-ARBA"/>
</dbReference>
<dbReference type="SUPFAM" id="SSF52777">
    <property type="entry name" value="CoA-dependent acyltransferases"/>
    <property type="match status" value="2"/>
</dbReference>
<dbReference type="InterPro" id="IPR042099">
    <property type="entry name" value="ANL_N_sf"/>
</dbReference>
<dbReference type="InterPro" id="IPR029063">
    <property type="entry name" value="SAM-dependent_MTases_sf"/>
</dbReference>
<dbReference type="Gene3D" id="3.40.50.150">
    <property type="entry name" value="Vaccinia Virus protein VP39"/>
    <property type="match status" value="1"/>
</dbReference>
<comment type="caution">
    <text evidence="10">Lacks conserved residue(s) required for the propagation of feature annotation.</text>
</comment>
<dbReference type="SMART" id="SM00822">
    <property type="entry name" value="PKS_KR"/>
    <property type="match status" value="1"/>
</dbReference>
<dbReference type="SUPFAM" id="SSF52151">
    <property type="entry name" value="FabD/lysophospholipase-like"/>
    <property type="match status" value="1"/>
</dbReference>
<feature type="region of interest" description="Disordered" evidence="11">
    <location>
        <begin position="2507"/>
        <end position="2547"/>
    </location>
</feature>
<dbReference type="GO" id="GO:0004312">
    <property type="term" value="F:fatty acid synthase activity"/>
    <property type="evidence" value="ECO:0007669"/>
    <property type="project" value="TreeGrafter"/>
</dbReference>
<dbReference type="InterPro" id="IPR001227">
    <property type="entry name" value="Ac_transferase_dom_sf"/>
</dbReference>
<dbReference type="SMART" id="SM00823">
    <property type="entry name" value="PKS_PP"/>
    <property type="match status" value="2"/>
</dbReference>
<dbReference type="InterPro" id="IPR013120">
    <property type="entry name" value="FAR_NAD-bd"/>
</dbReference>
<dbReference type="Gene3D" id="3.40.47.10">
    <property type="match status" value="1"/>
</dbReference>
<sequence>MTAHRNTSHGSGEPIAVVGSGMRFPGSSSNPSKLWELLLKPRDLLQRIPEDRFSIDNFYHPNPSHHATTDVQQSYFLNEDHRHFDAGFFNIKPVEVAAIDPQQRLLMEVVYESLEAAGIPLESLVGCSTGVYVGLMCADYVDHLHKDVDTLPTYAPTGTARSIMSNRISYFFDWHGPCMTIDTACSSSLVAVHQAIQLLRSGDSDVAVAAGANMILGAGQYVASSSLHMLSADSRSRMWDAEASGYARGEGVAAVILKRLSTALADGDKIECVIRESGVNQDGRTKGITMPSATAQIALIEQTYAKAGLDPKNPSQRCQYFEAHGTGTAAGDPKEAEAISRAFFHPADIISRNSEPLYVGSIKTVVGHTEGTAGLAGLLKASLAVQNGVIPPNLLFNNLHPAVEPFYTNLEIATASKPWPILSEGSPRRASVNSFGFGGTNSHVIVENFVPSTSSKEIRASPAPQLVPFNFSAASGSALKGVLSDYSEYLRSHPTVDLGDLVYTLHSRRSHHAVRVSLPARSAEDLQNKIDALLATSLEGNSSSSFGTRSRELSRPVRILGVFTGQGAQWPTMRRGLMKSPFVRKIVEDLDCELQRLPNPERPSWTLLDQLTCDASESRVAEAAYAQPLTTTIEVILYDLLRSAGVNFEAIIGHSSGEIAAAYAKGYITRAEAVKIAYYRGYYSTICKSDKLGAMMAAGTSPEDANELCKLRKFKGRLCVAAYNSPSGVTISGDSDAVEQAKQILQDEGKFARILKVDKAYHSPHMEKVAPKFLEGLKRCNIQPRHNTFSGPAWLSSTYENTVMRGDMEGNCDLSGAYWVSNLIRPVLFSQAIQAATDAVEGPFDFIIEVGPHAALKGPVLETIGENSNVDELLYVSLLQRGNDDLDTFGNALGTLWSCFSPSSVDFHGLDISASCALGRDFLKGLPTYHWDHDRLYWHESRMSRAAASCKNPPHPLLGSRTTDGQVVYPATAYIATAVEAARSLSPEGNIGLIEIQDFILGKPLVFGDNDAGIETLFTIHSITKTDDNKSYMASFSYYASTNTEVELLSTHATGRVRVTTVEAHAQWLPSRKADPPNLTSISEDRFYSSLEPIGYSYSGEFRTLSSIERRLDYSSSTITVPAQDDEPVRMLLHPAMLDTALQGIFLAYCLPGDGSLQQLHVPTGIKSFRVNVDLCEKQLGPQVSAVKSCSHLTENPMTSRQLRGDVDIYTLDGAGLVQMEGIQVVAFAEPTAEADKKFFTEHKWAPLNPDCELAMDGHRSTAEDYEFAEVMERVVLDYMRNITRLFPKNVRQTMNLEWHFECMFEFYHNVISTTGTRPYSQRKWLDDTPDDITALKVKWAHRTELKLARAVGDNLPAVLRGETTILEHMTKDGLLDRFYEIGMGLREWTLFLGRTVKQIVHRYPRMRILEIGAGTGGATKVIMNEIGRSFASYTYTDISSGFFETAQQLFYSLGNKIIFKPLDCEKDIIEQGYEEHSYDLVVASLVLHATTDLRRTLRNARQLLKPGGYLVMQEITNNDVSRTGFMMSATTGWWLGQEDGRRLAPGVSTLEWHQLLLECGFSGIDTTTPEIDVFPSTLTVWVTQALDDRISLLREPLSTLGTYQSDAEEEWDLVIIGGQTLRTSQLISQILRLVQPFGIKYSVYGMLGDMMGTARTSPSSAILCLAELDQPIFSALSEQTLKRMQRLFETHGTVLWITQGCKSDEPYMNMSVGLIRTVLLENPDLVTQVFDLDSNTKPDPRQLLETLIRLRYGTTWEKMGVIDKMLWTQEHELALENGQLMVARVHHADAINDRYNASKRTIYHAIDPQTTPVNLSSIASKPHLIHNSSLQAKISMSSPQGAVEDASHVLVKVTYSILAPVLAKPLQPSYLILGTSTVTAKSLISIAPNSGSYVLVPLEDVIEVQVPDDSESLLLSHLDNLLRVENMLSVCQRDSALLIHEPSPELTSSLVEAASLMNVNVFFTTSSAPTDNGPWITLDSHAQRGEIRSLLPSTVTVFIDGSSDTQSRHTGAMIASALPDSCLRTTLVEIQALQHARGFTIAYLRAKLNSLVQRALKKIAQEEILSPKPASITLEQLISGSDVEPATTTILDWSSASTVPVQVATVDGLIRFKSDKTYVMFGLTSDLAQSTCTWMASHGARNIVLTSRTPKMDTKWLETMTQTGVRVEVFANDITNSDALRSLVDHIRQNFPPIAGVAHGAMVLDDVSFSEMPLEKMTKVLRPKVDGAIYLNEIFHGNAEPLDFFVFFSSAVTIAGNRGQAAYSAANSFMTALANKRRSQGLAASIFHIGAVMGVGYINRNHGFLGSVHEASFKVGFLLLSEREFHLCFGEAVLASHPLSGRNPEVMTALRTSGLDDVMIRWPKFPRFQHCLQNDVVDDGKISKRVADASITSQLAEATTEQEIRGIVQDGFIRKLQVILQIPVDREASQVLASRIDDLGVDSLVAVEVRSWFSKELQIEVPVFKILSGGLVQELLDHAMENMPNRQATASDSVIPDSVELKLSDTIDPTLSRGPQTSTNSSSQSHLSDDDVDKQETPSSTSVSVADPNEVSKLSFDKILPISPGQSRFWFQKHLIEDQTTANSTICVVINGTIRLSSLERAVQQVASRHESLRTSFFVDENQKPVQGISGTLALHLRTLSLADEADVTRELQSLKNHIYDIEHGECMRIINLDLAPTRSYLLLGSHHIIMDGISLEVFLDDLQKAYNGQDLITEPAYQYTTYSEKLRDSLTSGAMKAEIEYWRSEFAEPPAPLPLLPFSMARQRMPLIAHSHNSVSLVIDAQLSAKIQTTCRERRANLFHFHLGVFQVLLFKIFGTSDICIGMADANRWDDRIAKSIGMYLNLLPLRFHLDNQQSFEEVLKATRKKAYLAMSNSRLPFDVLLDNVSCERSTAINPLFQAFINYHQGVSEKRRFGDAEVEVKSIDLPGSGYDVSLDIIENPGGETRVTLLVQQSLYSESDASRLLDMYFTLLKDLSRSSNTVLQQVSLFSGHDISNAIQLGKGPIMPSKWPETLIHRVDEMIAEHPDETSIKDCYGALWTYQQLGEQVERISSALVRASTEPGSVVGVFQEASPAFVFSLLAILRVGAVYTPLDCNIPPARLHLMIKESKCSVLLANTRTAAKTKDLELSPSITVLDVLLVEAAPQIHHSLSVRASDPAAILSTSGTSGVPKGVVLSHGSLRNHVEALVHTHQFGRETVLQQSSMGFDMSLNQLFVALANGGTLVIVPEALRKDPAAVAKIILEESITYTSATPSEYLSWLKHGATSLFQSTYWAYATSGGEKFPAELLHGFRQLGSHFESEFHFFNAYGPTECSLSSSEMDLSLQDYQDSQHIPAGRTLPNYSVYIMDKSMSILPVDWSGEVCIAGAGVAIDYCNNAEESCRKFLKDPMPSSVAMQNGWTRMYRTGDKGILRSDGTLEVIGRMDGDTQIKLRGLRIELQDIEQSILEFAHGRVEMAAVVSRGDPAFLIAYAVLSPSDTSAESNATFLSNNAASLPLPQYMRPAAIIPVQSLPLNTSGKVDRKALQKLSVPSIVQKRGSIAELTETESRLVQVWLDTLPPQVQEIHQIDATSDFFHVGGNSLLLIDLRQLINKRFHTSLPLIKLFESSTLGAMATMINDVASDTDTVIDWEAETTVPDDLLEGSTEHRPVVALQTLKSPMTVVLSGATGLLGNSLLRFLVQSPDVGEIHCIAIRDSSKLADFANSPKVVLHKGDLSLARCGLSEAEAESISASADAIIHNGADVSFLKTYHSLKAPNVSSTKGLVRLAAARGIPFHFVSTATAGRFSKSDTLAPESLAPFPPENVSSAGLANGYAASKWASEVFLENVSRRLSLPVFIHRPSAIMSDDAGDDIMSNLLEYGSLIKALPDSSRWTGYVDLVSLEHVTEGIAKSVQEAAPAANVNICVEYLHHAGDQVIPVQSIRDVLSLASLPMDEWVERAVRSGMNPLVGEFLRNPDADGGLQVGQRLLLKD</sequence>
<dbReference type="SUPFAM" id="SSF53901">
    <property type="entry name" value="Thiolase-like"/>
    <property type="match status" value="1"/>
</dbReference>
<dbReference type="PROSITE" id="PS52019">
    <property type="entry name" value="PKS_MFAS_DH"/>
    <property type="match status" value="1"/>
</dbReference>
<feature type="region of interest" description="N-terminal hotdog fold" evidence="10">
    <location>
        <begin position="923"/>
        <end position="1064"/>
    </location>
</feature>
<dbReference type="Pfam" id="PF00668">
    <property type="entry name" value="Condensation"/>
    <property type="match status" value="1"/>
</dbReference>
<evidence type="ECO:0000256" key="7">
    <source>
        <dbReference type="ARBA" id="ARBA00023002"/>
    </source>
</evidence>
<dbReference type="Pfam" id="PF08242">
    <property type="entry name" value="Methyltransf_12"/>
    <property type="match status" value="1"/>
</dbReference>
<protein>
    <submittedName>
        <fullName evidence="15">Hybrid NRPS/PKS enzyme</fullName>
    </submittedName>
</protein>
<dbReference type="SUPFAM" id="SSF56801">
    <property type="entry name" value="Acetyl-CoA synthetase-like"/>
    <property type="match status" value="1"/>
</dbReference>
<dbReference type="InterPro" id="IPR013968">
    <property type="entry name" value="PKS_KR"/>
</dbReference>
<feature type="compositionally biased region" description="Polar residues" evidence="11">
    <location>
        <begin position="1"/>
        <end position="10"/>
    </location>
</feature>
<evidence type="ECO:0000259" key="12">
    <source>
        <dbReference type="PROSITE" id="PS50075"/>
    </source>
</evidence>
<dbReference type="Pfam" id="PF08659">
    <property type="entry name" value="KR"/>
    <property type="match status" value="1"/>
</dbReference>
<dbReference type="PROSITE" id="PS00012">
    <property type="entry name" value="PHOSPHOPANTETHEINE"/>
    <property type="match status" value="2"/>
</dbReference>
<dbReference type="Pfam" id="PF02801">
    <property type="entry name" value="Ketoacyl-synt_C"/>
    <property type="match status" value="1"/>
</dbReference>
<dbReference type="GO" id="GO:0016491">
    <property type="term" value="F:oxidoreductase activity"/>
    <property type="evidence" value="ECO:0007669"/>
    <property type="project" value="UniProtKB-KW"/>
</dbReference>
<dbReference type="CDD" id="cd00833">
    <property type="entry name" value="PKS"/>
    <property type="match status" value="1"/>
</dbReference>
<dbReference type="InterPro" id="IPR020841">
    <property type="entry name" value="PKS_Beta-ketoAc_synthase_dom"/>
</dbReference>
<dbReference type="SMART" id="SM00826">
    <property type="entry name" value="PKS_DH"/>
    <property type="match status" value="1"/>
</dbReference>
<dbReference type="Pfam" id="PF00698">
    <property type="entry name" value="Acyl_transf_1"/>
    <property type="match status" value="1"/>
</dbReference>
<dbReference type="Gene3D" id="3.30.559.30">
    <property type="entry name" value="Nonribosomal peptide synthetase, condensation domain"/>
    <property type="match status" value="1"/>
</dbReference>
<dbReference type="GO" id="GO:0016874">
    <property type="term" value="F:ligase activity"/>
    <property type="evidence" value="ECO:0007669"/>
    <property type="project" value="UniProtKB-KW"/>
</dbReference>
<evidence type="ECO:0000256" key="9">
    <source>
        <dbReference type="ARBA" id="ARBA00029443"/>
    </source>
</evidence>
<evidence type="ECO:0000256" key="2">
    <source>
        <dbReference type="ARBA" id="ARBA00022553"/>
    </source>
</evidence>
<evidence type="ECO:0000313" key="15">
    <source>
        <dbReference type="EMBL" id="TQV90541.1"/>
    </source>
</evidence>
<dbReference type="Pfam" id="PF22621">
    <property type="entry name" value="CurL-like_PKS_C"/>
    <property type="match status" value="1"/>
</dbReference>
<dbReference type="InterPro" id="IPR020807">
    <property type="entry name" value="PKS_DH"/>
</dbReference>
<keyword evidence="7" id="KW-0560">Oxidoreductase</keyword>
<evidence type="ECO:0000256" key="5">
    <source>
        <dbReference type="ARBA" id="ARBA00022679"/>
    </source>
</evidence>
<feature type="domain" description="Carrier" evidence="12">
    <location>
        <begin position="3542"/>
        <end position="3622"/>
    </location>
</feature>
<feature type="domain" description="PKS/mFAS DH" evidence="14">
    <location>
        <begin position="923"/>
        <end position="1234"/>
    </location>
</feature>
<dbReference type="Pfam" id="PF07993">
    <property type="entry name" value="NAD_binding_4"/>
    <property type="match status" value="1"/>
</dbReference>
<dbReference type="Proteomes" id="UP000315783">
    <property type="component" value="Unassembled WGS sequence"/>
</dbReference>
<evidence type="ECO:0000259" key="14">
    <source>
        <dbReference type="PROSITE" id="PS52019"/>
    </source>
</evidence>
<dbReference type="InterPro" id="IPR016035">
    <property type="entry name" value="Acyl_Trfase/lysoPLipase"/>
</dbReference>
<dbReference type="PROSITE" id="PS50075">
    <property type="entry name" value="CARRIER"/>
    <property type="match status" value="2"/>
</dbReference>
<keyword evidence="6" id="KW-0677">Repeat</keyword>
<organism evidence="15 16">
    <name type="scientific">Cordyceps javanica</name>
    <dbReference type="NCBI Taxonomy" id="43265"/>
    <lineage>
        <taxon>Eukaryota</taxon>
        <taxon>Fungi</taxon>
        <taxon>Dikarya</taxon>
        <taxon>Ascomycota</taxon>
        <taxon>Pezizomycotina</taxon>
        <taxon>Sordariomycetes</taxon>
        <taxon>Hypocreomycetidae</taxon>
        <taxon>Hypocreales</taxon>
        <taxon>Cordycipitaceae</taxon>
        <taxon>Cordyceps</taxon>
    </lineage>
</organism>
<evidence type="ECO:0000256" key="4">
    <source>
        <dbReference type="ARBA" id="ARBA00022603"/>
    </source>
</evidence>
<dbReference type="GO" id="GO:0008168">
    <property type="term" value="F:methyltransferase activity"/>
    <property type="evidence" value="ECO:0007669"/>
    <property type="project" value="UniProtKB-KW"/>
</dbReference>
<gene>
    <name evidence="15" type="ORF">IF1G_10864</name>
</gene>
<proteinExistence type="inferred from homology"/>
<dbReference type="Gene3D" id="1.10.1200.10">
    <property type="entry name" value="ACP-like"/>
    <property type="match status" value="2"/>
</dbReference>
<dbReference type="Gene3D" id="3.30.559.10">
    <property type="entry name" value="Chloramphenicol acetyltransferase-like domain"/>
    <property type="match status" value="1"/>
</dbReference>
<feature type="region of interest" description="Disordered" evidence="11">
    <location>
        <begin position="1"/>
        <end position="24"/>
    </location>
</feature>
<dbReference type="STRING" id="43265.A0A545UM40"/>